<dbReference type="PANTHER" id="PTHR42792">
    <property type="entry name" value="FLAGELLIN"/>
    <property type="match status" value="1"/>
</dbReference>
<evidence type="ECO:0000256" key="2">
    <source>
        <dbReference type="ARBA" id="ARBA00004613"/>
    </source>
</evidence>
<comment type="subcellular location">
    <subcellularLocation>
        <location evidence="1">Bacterial flagellum</location>
    </subcellularLocation>
    <subcellularLocation>
        <location evidence="2">Secreted</location>
    </subcellularLocation>
</comment>
<dbReference type="EMBL" id="JANIGO010000004">
    <property type="protein sequence ID" value="MCQ8897357.1"/>
    <property type="molecule type" value="Genomic_DNA"/>
</dbReference>
<proteinExistence type="inferred from homology"/>
<protein>
    <submittedName>
        <fullName evidence="6">Flagellar hook-associated protein FlgL</fullName>
    </submittedName>
</protein>
<dbReference type="RefSeq" id="WP_256765152.1">
    <property type="nucleotide sequence ID" value="NZ_JANIGO010000004.1"/>
</dbReference>
<keyword evidence="6" id="KW-0969">Cilium</keyword>
<keyword evidence="4" id="KW-0975">Bacterial flagellum</keyword>
<dbReference type="PANTHER" id="PTHR42792:SF1">
    <property type="entry name" value="FLAGELLAR HOOK-ASSOCIATED PROTEIN 3"/>
    <property type="match status" value="1"/>
</dbReference>
<evidence type="ECO:0000256" key="4">
    <source>
        <dbReference type="ARBA" id="ARBA00023143"/>
    </source>
</evidence>
<keyword evidence="7" id="KW-1185">Reference proteome</keyword>
<dbReference type="InterPro" id="IPR001029">
    <property type="entry name" value="Flagellin_N"/>
</dbReference>
<sequence>MAINRVSTNLYYSITADRMSKQQGELIKLQGQLATGVRVLKPSDDPLAMSTAMGAKSAIKTLDSFQSNITYVNNQLSQMDTALGSASDVMSSIKESMLQAGNPTLSAAEREILARDLEGRMDELRGIANRTDPNGNYLFAGTFQDQEPYQAPNPPAVTGNFLEQPTQAAMQAITGRKIQVSAGRDIDLSITGYDAFNNPNTGADAFAIMRQAISYLRDPGYPGGQQGATPADTFKKAFDDKRAELDGVFDQVQLARTKVGVRLREAETLEQINSAASLDQEKVAGEAVGLDYAKAISELSQGQLQLQASQQSFASTSQLSLFSFLK</sequence>
<dbReference type="InterPro" id="IPR013384">
    <property type="entry name" value="Flagell_FlgL"/>
</dbReference>
<keyword evidence="6" id="KW-0966">Cell projection</keyword>
<evidence type="ECO:0000313" key="6">
    <source>
        <dbReference type="EMBL" id="MCQ8897357.1"/>
    </source>
</evidence>
<evidence type="ECO:0000313" key="7">
    <source>
        <dbReference type="Proteomes" id="UP001204142"/>
    </source>
</evidence>
<name>A0ABT1WIL7_9BURK</name>
<reference evidence="6 7" key="1">
    <citation type="submission" date="2022-07" db="EMBL/GenBank/DDBJ databases">
        <authorList>
            <person name="Xamxidin M."/>
            <person name="Wu M."/>
        </authorList>
    </citation>
    <scope>NUCLEOTIDE SEQUENCE [LARGE SCALE GENOMIC DNA]</scope>
    <source>
        <strain evidence="6 7">NBRC 111650</strain>
    </source>
</reference>
<evidence type="ECO:0000256" key="3">
    <source>
        <dbReference type="ARBA" id="ARBA00005709"/>
    </source>
</evidence>
<dbReference type="SUPFAM" id="SSF64518">
    <property type="entry name" value="Phase 1 flagellin"/>
    <property type="match status" value="1"/>
</dbReference>
<keyword evidence="6" id="KW-0282">Flagellum</keyword>
<feature type="domain" description="Flagellin N-terminal" evidence="5">
    <location>
        <begin position="6"/>
        <end position="143"/>
    </location>
</feature>
<comment type="caution">
    <text evidence="6">The sequence shown here is derived from an EMBL/GenBank/DDBJ whole genome shotgun (WGS) entry which is preliminary data.</text>
</comment>
<gene>
    <name evidence="6" type="primary">flgL</name>
    <name evidence="6" type="ORF">NQT62_13025</name>
</gene>
<organism evidence="6 7">
    <name type="scientific">Limnobacter humi</name>
    <dbReference type="NCBI Taxonomy" id="1778671"/>
    <lineage>
        <taxon>Bacteria</taxon>
        <taxon>Pseudomonadati</taxon>
        <taxon>Pseudomonadota</taxon>
        <taxon>Betaproteobacteria</taxon>
        <taxon>Burkholderiales</taxon>
        <taxon>Burkholderiaceae</taxon>
        <taxon>Limnobacter</taxon>
    </lineage>
</organism>
<evidence type="ECO:0000256" key="1">
    <source>
        <dbReference type="ARBA" id="ARBA00004365"/>
    </source>
</evidence>
<dbReference type="Pfam" id="PF00669">
    <property type="entry name" value="Flagellin_N"/>
    <property type="match status" value="1"/>
</dbReference>
<dbReference type="Gene3D" id="1.20.1330.10">
    <property type="entry name" value="f41 fragment of flagellin, N-terminal domain"/>
    <property type="match status" value="1"/>
</dbReference>
<accession>A0ABT1WIL7</accession>
<dbReference type="Proteomes" id="UP001204142">
    <property type="component" value="Unassembled WGS sequence"/>
</dbReference>
<evidence type="ECO:0000259" key="5">
    <source>
        <dbReference type="Pfam" id="PF00669"/>
    </source>
</evidence>
<comment type="similarity">
    <text evidence="3">Belongs to the bacterial flagellin family.</text>
</comment>
<dbReference type="NCBIfam" id="TIGR02550">
    <property type="entry name" value="flagell_flgL"/>
    <property type="match status" value="1"/>
</dbReference>
<dbReference type="InterPro" id="IPR001492">
    <property type="entry name" value="Flagellin"/>
</dbReference>